<dbReference type="PROSITE" id="PS50084">
    <property type="entry name" value="KH_TYPE_1"/>
    <property type="match status" value="1"/>
</dbReference>
<dbReference type="EC" id="3.1.-.-" evidence="5 6"/>
<dbReference type="Gene3D" id="1.10.3210.10">
    <property type="entry name" value="Hypothetical protein af1432"/>
    <property type="match status" value="1"/>
</dbReference>
<organism evidence="9 10">
    <name type="scientific">Herbinix luporum</name>
    <dbReference type="NCBI Taxonomy" id="1679721"/>
    <lineage>
        <taxon>Bacteria</taxon>
        <taxon>Bacillati</taxon>
        <taxon>Bacillota</taxon>
        <taxon>Clostridia</taxon>
        <taxon>Lachnospirales</taxon>
        <taxon>Lachnospiraceae</taxon>
        <taxon>Herbinix</taxon>
    </lineage>
</organism>
<dbReference type="PROSITE" id="PS51831">
    <property type="entry name" value="HD"/>
    <property type="match status" value="1"/>
</dbReference>
<dbReference type="NCBIfam" id="TIGR00277">
    <property type="entry name" value="HDIG"/>
    <property type="match status" value="1"/>
</dbReference>
<dbReference type="InterPro" id="IPR017705">
    <property type="entry name" value="Ribonuclease_Y"/>
</dbReference>
<sequence>MLEVIIAIVVTFAITSLLVWKLATAYRIKVYEAKIGSAEEKAREIIDEALKTAETKKREALLEAKEEALKAKNEFERETRERRAELQRYEKRVLTKEETLDRKTEALEKKEAKLSVKEAELDKIKQEVEEFHAKQLQELEKISGLTSEQAKEYLLKTVEEDVKHETAVLIKELENKAKEEADKKAKEYVVTAIQRCAADHVAETTISVVQLPNDEMKGRIIGREGRNIRTLETLTGVDLIIDDTPEAVILSAFDPIRREIARIALEKLIVDGRIHPARIEEMVEKAHKEVEVMIREAGEAATLEVGVHGIHPELVKLLGKMKFRTSYGQNALKHSIEVSIIAGLLASEIGVDVRLAKRAGLLHDIGKSVDHEIEGTHVQIGVDLCRKYKESPTVINAVGAHHGDEEFQSLIACIVQAADTISAARPGARRETLETYTNRLKQLEDITNGFRGVDKSFAIQAGREIRVMVVPEQISDADMILLARDLSKRIENELEYPGQIKVNVIRESRVTDYAK</sequence>
<name>A0A0K8J4M7_9FIRM</name>
<dbReference type="InterPro" id="IPR036612">
    <property type="entry name" value="KH_dom_type_1_sf"/>
</dbReference>
<dbReference type="CDD" id="cd00077">
    <property type="entry name" value="HDc"/>
    <property type="match status" value="1"/>
</dbReference>
<keyword evidence="1 5" id="KW-0540">Nuclease</keyword>
<evidence type="ECO:0000256" key="7">
    <source>
        <dbReference type="SAM" id="Coils"/>
    </source>
</evidence>
<keyword evidence="7" id="KW-0175">Coiled coil</keyword>
<feature type="coiled-coil region" evidence="7">
    <location>
        <begin position="28"/>
        <end position="134"/>
    </location>
</feature>
<dbReference type="InterPro" id="IPR022711">
    <property type="entry name" value="RNase_Y_N"/>
</dbReference>
<dbReference type="InterPro" id="IPR004088">
    <property type="entry name" value="KH_dom_type_1"/>
</dbReference>
<dbReference type="GO" id="GO:0006402">
    <property type="term" value="P:mRNA catabolic process"/>
    <property type="evidence" value="ECO:0007669"/>
    <property type="project" value="UniProtKB-UniRule"/>
</dbReference>
<dbReference type="SUPFAM" id="SSF109604">
    <property type="entry name" value="HD-domain/PDEase-like"/>
    <property type="match status" value="1"/>
</dbReference>
<dbReference type="Pfam" id="PF00013">
    <property type="entry name" value="KH_1"/>
    <property type="match status" value="1"/>
</dbReference>
<comment type="function">
    <text evidence="5">Endoribonuclease that initiates mRNA decay.</text>
</comment>
<evidence type="ECO:0000256" key="6">
    <source>
        <dbReference type="NCBIfam" id="TIGR03319"/>
    </source>
</evidence>
<keyword evidence="10" id="KW-1185">Reference proteome</keyword>
<evidence type="ECO:0000256" key="1">
    <source>
        <dbReference type="ARBA" id="ARBA00022722"/>
    </source>
</evidence>
<dbReference type="CDD" id="cd22431">
    <property type="entry name" value="KH-I_RNaseY"/>
    <property type="match status" value="1"/>
</dbReference>
<protein>
    <recommendedName>
        <fullName evidence="5 6">Ribonuclease Y</fullName>
        <shortName evidence="5">RNase Y</shortName>
        <ecNumber evidence="5 6">3.1.-.-</ecNumber>
    </recommendedName>
</protein>
<evidence type="ECO:0000256" key="4">
    <source>
        <dbReference type="ARBA" id="ARBA00022884"/>
    </source>
</evidence>
<evidence type="ECO:0000256" key="5">
    <source>
        <dbReference type="HAMAP-Rule" id="MF_00335"/>
    </source>
</evidence>
<keyword evidence="4 5" id="KW-0694">RNA-binding</keyword>
<reference evidence="10" key="1">
    <citation type="submission" date="2015-09" db="EMBL/GenBank/DDBJ databases">
        <authorList>
            <person name="Wibberg D."/>
        </authorList>
    </citation>
    <scope>NUCLEOTIDE SEQUENCE [LARGE SCALE GENOMIC DNA]</scope>
    <source>
        <strain evidence="10">SD1D</strain>
    </source>
</reference>
<evidence type="ECO:0000313" key="10">
    <source>
        <dbReference type="Proteomes" id="UP000196053"/>
    </source>
</evidence>
<dbReference type="AlphaFoldDB" id="A0A0K8J4M7"/>
<dbReference type="InterPro" id="IPR006675">
    <property type="entry name" value="HDIG_dom"/>
</dbReference>
<proteinExistence type="inferred from homology"/>
<dbReference type="NCBIfam" id="TIGR03319">
    <property type="entry name" value="RNase_Y"/>
    <property type="match status" value="1"/>
</dbReference>
<dbReference type="InterPro" id="IPR006674">
    <property type="entry name" value="HD_domain"/>
</dbReference>
<dbReference type="SUPFAM" id="SSF54791">
    <property type="entry name" value="Eukaryotic type KH-domain (KH-domain type I)"/>
    <property type="match status" value="1"/>
</dbReference>
<dbReference type="GO" id="GO:0004521">
    <property type="term" value="F:RNA endonuclease activity"/>
    <property type="evidence" value="ECO:0007669"/>
    <property type="project" value="UniProtKB-UniRule"/>
</dbReference>
<evidence type="ECO:0000313" key="9">
    <source>
        <dbReference type="EMBL" id="CUH92616.1"/>
    </source>
</evidence>
<dbReference type="KEGG" id="hsd:SD1D_1070"/>
<dbReference type="GO" id="GO:0016787">
    <property type="term" value="F:hydrolase activity"/>
    <property type="evidence" value="ECO:0007669"/>
    <property type="project" value="UniProtKB-KW"/>
</dbReference>
<dbReference type="PANTHER" id="PTHR12826:SF15">
    <property type="entry name" value="RIBONUCLEASE Y"/>
    <property type="match status" value="1"/>
</dbReference>
<evidence type="ECO:0000259" key="8">
    <source>
        <dbReference type="PROSITE" id="PS51831"/>
    </source>
</evidence>
<dbReference type="Pfam" id="PF12072">
    <property type="entry name" value="RNase_Y_N"/>
    <property type="match status" value="1"/>
</dbReference>
<dbReference type="InterPro" id="IPR003607">
    <property type="entry name" value="HD/PDEase_dom"/>
</dbReference>
<dbReference type="EMBL" id="LN879430">
    <property type="protein sequence ID" value="CUH92616.1"/>
    <property type="molecule type" value="Genomic_DNA"/>
</dbReference>
<keyword evidence="3 5" id="KW-0378">Hydrolase</keyword>
<evidence type="ECO:0000256" key="2">
    <source>
        <dbReference type="ARBA" id="ARBA00022759"/>
    </source>
</evidence>
<keyword evidence="2 5" id="KW-0255">Endonuclease</keyword>
<accession>A0A0K8J4M7</accession>
<dbReference type="SMART" id="SM00471">
    <property type="entry name" value="HDc"/>
    <property type="match status" value="1"/>
</dbReference>
<dbReference type="OrthoDB" id="9803205at2"/>
<dbReference type="GO" id="GO:0003723">
    <property type="term" value="F:RNA binding"/>
    <property type="evidence" value="ECO:0007669"/>
    <property type="project" value="UniProtKB-UniRule"/>
</dbReference>
<dbReference type="PANTHER" id="PTHR12826">
    <property type="entry name" value="RIBONUCLEASE Y"/>
    <property type="match status" value="1"/>
</dbReference>
<comment type="similarity">
    <text evidence="5">Belongs to the RNase Y family.</text>
</comment>
<dbReference type="Pfam" id="PF01966">
    <property type="entry name" value="HD"/>
    <property type="match status" value="1"/>
</dbReference>
<dbReference type="Gene3D" id="3.30.1370.10">
    <property type="entry name" value="K Homology domain, type 1"/>
    <property type="match status" value="1"/>
</dbReference>
<dbReference type="HAMAP" id="MF_00335">
    <property type="entry name" value="RNase_Y"/>
    <property type="match status" value="1"/>
</dbReference>
<gene>
    <name evidence="5 9" type="primary">rny</name>
    <name evidence="9" type="ORF">SD1D_1070</name>
</gene>
<dbReference type="FunFam" id="3.30.1370.10:FF:000006">
    <property type="entry name" value="Ribonuclease Y"/>
    <property type="match status" value="1"/>
</dbReference>
<dbReference type="InterPro" id="IPR004087">
    <property type="entry name" value="KH_dom"/>
</dbReference>
<dbReference type="GO" id="GO:0005886">
    <property type="term" value="C:plasma membrane"/>
    <property type="evidence" value="ECO:0007669"/>
    <property type="project" value="UniProtKB-UniRule"/>
</dbReference>
<dbReference type="Proteomes" id="UP000196053">
    <property type="component" value="Chromosome I"/>
</dbReference>
<evidence type="ECO:0000256" key="3">
    <source>
        <dbReference type="ARBA" id="ARBA00022801"/>
    </source>
</evidence>
<dbReference type="SMART" id="SM00322">
    <property type="entry name" value="KH"/>
    <property type="match status" value="1"/>
</dbReference>
<feature type="domain" description="HD" evidence="8">
    <location>
        <begin position="331"/>
        <end position="424"/>
    </location>
</feature>